<dbReference type="InterPro" id="IPR051276">
    <property type="entry name" value="Saccharopine_DH-like_oxidrdct"/>
</dbReference>
<name>A0ABR2G2D1_9ROSI</name>
<accession>A0ABR2G2D1</accession>
<reference evidence="1 2" key="1">
    <citation type="journal article" date="2024" name="G3 (Bethesda)">
        <title>Genome assembly of Hibiscus sabdariffa L. provides insights into metabolisms of medicinal natural products.</title>
        <authorList>
            <person name="Kim T."/>
        </authorList>
    </citation>
    <scope>NUCLEOTIDE SEQUENCE [LARGE SCALE GENOMIC DNA]</scope>
    <source>
        <strain evidence="1">TK-2024</strain>
        <tissue evidence="1">Old leaves</tissue>
    </source>
</reference>
<keyword evidence="2" id="KW-1185">Reference proteome</keyword>
<evidence type="ECO:0000313" key="2">
    <source>
        <dbReference type="Proteomes" id="UP001472677"/>
    </source>
</evidence>
<evidence type="ECO:0000313" key="1">
    <source>
        <dbReference type="EMBL" id="KAK8592857.1"/>
    </source>
</evidence>
<comment type="caution">
    <text evidence="1">The sequence shown here is derived from an EMBL/GenBank/DDBJ whole genome shotgun (WGS) entry which is preliminary data.</text>
</comment>
<gene>
    <name evidence="1" type="ORF">V6N12_044950</name>
</gene>
<dbReference type="PANTHER" id="PTHR12286:SF5">
    <property type="entry name" value="SACCHAROPINE DEHYDROGENASE-LIKE OXIDOREDUCTASE"/>
    <property type="match status" value="1"/>
</dbReference>
<protein>
    <submittedName>
        <fullName evidence="1">Uncharacterized protein</fullName>
    </submittedName>
</protein>
<dbReference type="Proteomes" id="UP001472677">
    <property type="component" value="Unassembled WGS sequence"/>
</dbReference>
<proteinExistence type="predicted"/>
<organism evidence="1 2">
    <name type="scientific">Hibiscus sabdariffa</name>
    <name type="common">roselle</name>
    <dbReference type="NCBI Taxonomy" id="183260"/>
    <lineage>
        <taxon>Eukaryota</taxon>
        <taxon>Viridiplantae</taxon>
        <taxon>Streptophyta</taxon>
        <taxon>Embryophyta</taxon>
        <taxon>Tracheophyta</taxon>
        <taxon>Spermatophyta</taxon>
        <taxon>Magnoliopsida</taxon>
        <taxon>eudicotyledons</taxon>
        <taxon>Gunneridae</taxon>
        <taxon>Pentapetalae</taxon>
        <taxon>rosids</taxon>
        <taxon>malvids</taxon>
        <taxon>Malvales</taxon>
        <taxon>Malvaceae</taxon>
        <taxon>Malvoideae</taxon>
        <taxon>Hibiscus</taxon>
    </lineage>
</organism>
<dbReference type="EMBL" id="JBBPBM010000003">
    <property type="protein sequence ID" value="KAK8592857.1"/>
    <property type="molecule type" value="Genomic_DNA"/>
</dbReference>
<dbReference type="PANTHER" id="PTHR12286">
    <property type="entry name" value="SACCHAROPINE DEHYDROGENASE-LIKE OXIDOREDUCTASE"/>
    <property type="match status" value="1"/>
</dbReference>
<sequence length="87" mass="9854">MEKIEDKYHGKAVESGSLIGSACGFDSIPSEMGVMFNTRQWEVPSVPNHVTAYELRRSRPKKPRPVDGDGYCAFSRYLRIQWCPCSV</sequence>